<dbReference type="AlphaFoldDB" id="I0SC77"/>
<evidence type="ECO:0000313" key="1">
    <source>
        <dbReference type="EMBL" id="EID20980.1"/>
    </source>
</evidence>
<reference evidence="1 2" key="1">
    <citation type="submission" date="2012-01" db="EMBL/GenBank/DDBJ databases">
        <authorList>
            <person name="Harkins D.M."/>
            <person name="Madupu R."/>
            <person name="Durkin A.S."/>
            <person name="Torralba M."/>
            <person name="Methe B."/>
            <person name="Sutton G.G."/>
            <person name="Nelson K.E."/>
        </authorList>
    </citation>
    <scope>NUCLEOTIDE SEQUENCE [LARGE SCALE GENOMIC DNA]</scope>
    <source>
        <strain evidence="1 2">CCUG 39159</strain>
    </source>
</reference>
<dbReference type="Proteomes" id="UP000003245">
    <property type="component" value="Unassembled WGS sequence"/>
</dbReference>
<dbReference type="EMBL" id="AICP01000046">
    <property type="protein sequence ID" value="EID20980.1"/>
    <property type="molecule type" value="Genomic_DNA"/>
</dbReference>
<comment type="caution">
    <text evidence="1">The sequence shown here is derived from an EMBL/GenBank/DDBJ whole genome shotgun (WGS) entry which is preliminary data.</text>
</comment>
<accession>I0SC77</accession>
<dbReference type="PATRIC" id="fig|1095729.3.peg.1568"/>
<gene>
    <name evidence="1" type="ORF">HMPREF1043_1512</name>
</gene>
<sequence length="46" mass="5058">MHNFSFFKPALGCRGVVNFLACDATLFFSSFLKSRGKANIPSKKSS</sequence>
<keyword evidence="2" id="KW-1185">Reference proteome</keyword>
<organism evidence="1 2">
    <name type="scientific">Streptococcus anginosus subsp. whileyi CCUG 39159</name>
    <dbReference type="NCBI Taxonomy" id="1095729"/>
    <lineage>
        <taxon>Bacteria</taxon>
        <taxon>Bacillati</taxon>
        <taxon>Bacillota</taxon>
        <taxon>Bacilli</taxon>
        <taxon>Lactobacillales</taxon>
        <taxon>Streptococcaceae</taxon>
        <taxon>Streptococcus</taxon>
        <taxon>Streptococcus anginosus group</taxon>
    </lineage>
</organism>
<protein>
    <submittedName>
        <fullName evidence="1">Uncharacterized protein</fullName>
    </submittedName>
</protein>
<name>I0SC77_STRAP</name>
<evidence type="ECO:0000313" key="2">
    <source>
        <dbReference type="Proteomes" id="UP000003245"/>
    </source>
</evidence>
<proteinExistence type="predicted"/>